<feature type="compositionally biased region" description="Basic and acidic residues" evidence="1">
    <location>
        <begin position="49"/>
        <end position="66"/>
    </location>
</feature>
<name>A0A162WZG5_DIDRA</name>
<reference evidence="2 3" key="1">
    <citation type="journal article" date="2016" name="Sci. Rep.">
        <title>Draft genome sequencing and secretome analysis of fungal phytopathogen Ascochyta rabiei provides insight into the necrotrophic effector repertoire.</title>
        <authorList>
            <person name="Verma S."/>
            <person name="Gazara R.K."/>
            <person name="Nizam S."/>
            <person name="Parween S."/>
            <person name="Chattopadhyay D."/>
            <person name="Verma P.K."/>
        </authorList>
    </citation>
    <scope>NUCLEOTIDE SEQUENCE [LARGE SCALE GENOMIC DNA]</scope>
    <source>
        <strain evidence="2 3">ArDII</strain>
    </source>
</reference>
<gene>
    <name evidence="2" type="ORF">ST47_g9577</name>
</gene>
<protein>
    <submittedName>
        <fullName evidence="2">Uncharacterized protein</fullName>
    </submittedName>
</protein>
<proteinExistence type="predicted"/>
<sequence>MSSQDTIEDPTLYQDMLPAIDSNESNEAVVIEDDPHSVQSASHTLESPPENKKYIQDDEEDKERMRGQSCHIADSVLNPKLGMSS</sequence>
<evidence type="ECO:0000256" key="1">
    <source>
        <dbReference type="SAM" id="MobiDB-lite"/>
    </source>
</evidence>
<evidence type="ECO:0000313" key="3">
    <source>
        <dbReference type="Proteomes" id="UP000076837"/>
    </source>
</evidence>
<feature type="region of interest" description="Disordered" evidence="1">
    <location>
        <begin position="32"/>
        <end position="67"/>
    </location>
</feature>
<evidence type="ECO:0000313" key="2">
    <source>
        <dbReference type="EMBL" id="KZM19280.1"/>
    </source>
</evidence>
<dbReference type="OrthoDB" id="5286367at2759"/>
<dbReference type="EMBL" id="JYNV01000296">
    <property type="protein sequence ID" value="KZM19280.1"/>
    <property type="molecule type" value="Genomic_DNA"/>
</dbReference>
<dbReference type="AlphaFoldDB" id="A0A162WZG5"/>
<keyword evidence="3" id="KW-1185">Reference proteome</keyword>
<organism evidence="2 3">
    <name type="scientific">Didymella rabiei</name>
    <name type="common">Chickpea ascochyta blight fungus</name>
    <name type="synonym">Mycosphaerella rabiei</name>
    <dbReference type="NCBI Taxonomy" id="5454"/>
    <lineage>
        <taxon>Eukaryota</taxon>
        <taxon>Fungi</taxon>
        <taxon>Dikarya</taxon>
        <taxon>Ascomycota</taxon>
        <taxon>Pezizomycotina</taxon>
        <taxon>Dothideomycetes</taxon>
        <taxon>Pleosporomycetidae</taxon>
        <taxon>Pleosporales</taxon>
        <taxon>Pleosporineae</taxon>
        <taxon>Didymellaceae</taxon>
        <taxon>Ascochyta</taxon>
    </lineage>
</organism>
<accession>A0A162WZG5</accession>
<comment type="caution">
    <text evidence="2">The sequence shown here is derived from an EMBL/GenBank/DDBJ whole genome shotgun (WGS) entry which is preliminary data.</text>
</comment>
<dbReference type="Proteomes" id="UP000076837">
    <property type="component" value="Unassembled WGS sequence"/>
</dbReference>